<feature type="compositionally biased region" description="Basic and acidic residues" evidence="1">
    <location>
        <begin position="50"/>
        <end position="60"/>
    </location>
</feature>
<reference evidence="3" key="2">
    <citation type="submission" date="2015-01" db="EMBL/GenBank/DDBJ databases">
        <title>Evolutionary Origins and Diversification of the Mycorrhizal Mutualists.</title>
        <authorList>
            <consortium name="DOE Joint Genome Institute"/>
            <consortium name="Mycorrhizal Genomics Consortium"/>
            <person name="Kohler A."/>
            <person name="Kuo A."/>
            <person name="Nagy L.G."/>
            <person name="Floudas D."/>
            <person name="Copeland A."/>
            <person name="Barry K.W."/>
            <person name="Cichocki N."/>
            <person name="Veneault-Fourrey C."/>
            <person name="LaButti K."/>
            <person name="Lindquist E.A."/>
            <person name="Lipzen A."/>
            <person name="Lundell T."/>
            <person name="Morin E."/>
            <person name="Murat C."/>
            <person name="Riley R."/>
            <person name="Ohm R."/>
            <person name="Sun H."/>
            <person name="Tunlid A."/>
            <person name="Henrissat B."/>
            <person name="Grigoriev I.V."/>
            <person name="Hibbett D.S."/>
            <person name="Martin F."/>
        </authorList>
    </citation>
    <scope>NUCLEOTIDE SEQUENCE [LARGE SCALE GENOMIC DNA]</scope>
    <source>
        <strain evidence="3">ATCC 200175</strain>
    </source>
</reference>
<keyword evidence="3" id="KW-1185">Reference proteome</keyword>
<dbReference type="Pfam" id="PF01214">
    <property type="entry name" value="CK_II_beta"/>
    <property type="match status" value="1"/>
</dbReference>
<evidence type="ECO:0000313" key="3">
    <source>
        <dbReference type="Proteomes" id="UP000053647"/>
    </source>
</evidence>
<dbReference type="Gene3D" id="2.20.25.20">
    <property type="match status" value="1"/>
</dbReference>
<dbReference type="GO" id="GO:0019887">
    <property type="term" value="F:protein kinase regulator activity"/>
    <property type="evidence" value="ECO:0007669"/>
    <property type="project" value="InterPro"/>
</dbReference>
<name>A0A0C9TM30_PAXIN</name>
<feature type="non-terminal residue" evidence="2">
    <location>
        <position position="1"/>
    </location>
</feature>
<dbReference type="InterPro" id="IPR035991">
    <property type="entry name" value="Casein_kinase_II_beta-like"/>
</dbReference>
<dbReference type="EMBL" id="KN819544">
    <property type="protein sequence ID" value="KIJ08852.1"/>
    <property type="molecule type" value="Genomic_DNA"/>
</dbReference>
<dbReference type="SUPFAM" id="SSF57798">
    <property type="entry name" value="Casein kinase II beta subunit"/>
    <property type="match status" value="1"/>
</dbReference>
<dbReference type="Proteomes" id="UP000053647">
    <property type="component" value="Unassembled WGS sequence"/>
</dbReference>
<dbReference type="AlphaFoldDB" id="A0A0C9TM30"/>
<feature type="region of interest" description="Disordered" evidence="1">
    <location>
        <begin position="37"/>
        <end position="60"/>
    </location>
</feature>
<gene>
    <name evidence="2" type="ORF">PAXINDRAFT_88262</name>
</gene>
<evidence type="ECO:0000256" key="1">
    <source>
        <dbReference type="SAM" id="MobiDB-lite"/>
    </source>
</evidence>
<dbReference type="GO" id="GO:0005956">
    <property type="term" value="C:protein kinase CK2 complex"/>
    <property type="evidence" value="ECO:0007669"/>
    <property type="project" value="InterPro"/>
</dbReference>
<protein>
    <submittedName>
        <fullName evidence="2">Uncharacterized protein</fullName>
    </submittedName>
</protein>
<dbReference type="HOGENOM" id="CLU_2801005_0_0_1"/>
<evidence type="ECO:0000313" key="2">
    <source>
        <dbReference type="EMBL" id="KIJ08852.1"/>
    </source>
</evidence>
<sequence>CPRVICQSQPLRPAGVSDIPYEKSVKLYCGHYGEVYSPESSRHRSSRLAAPDHCEQDSLPDHFQLRPF</sequence>
<organism evidence="2 3">
    <name type="scientific">Paxillus involutus ATCC 200175</name>
    <dbReference type="NCBI Taxonomy" id="664439"/>
    <lineage>
        <taxon>Eukaryota</taxon>
        <taxon>Fungi</taxon>
        <taxon>Dikarya</taxon>
        <taxon>Basidiomycota</taxon>
        <taxon>Agaricomycotina</taxon>
        <taxon>Agaricomycetes</taxon>
        <taxon>Agaricomycetidae</taxon>
        <taxon>Boletales</taxon>
        <taxon>Paxilineae</taxon>
        <taxon>Paxillaceae</taxon>
        <taxon>Paxillus</taxon>
    </lineage>
</organism>
<accession>A0A0C9TM30</accession>
<proteinExistence type="predicted"/>
<reference evidence="2 3" key="1">
    <citation type="submission" date="2014-06" db="EMBL/GenBank/DDBJ databases">
        <authorList>
            <consortium name="DOE Joint Genome Institute"/>
            <person name="Kuo A."/>
            <person name="Kohler A."/>
            <person name="Nagy L.G."/>
            <person name="Floudas D."/>
            <person name="Copeland A."/>
            <person name="Barry K.W."/>
            <person name="Cichocki N."/>
            <person name="Veneault-Fourrey C."/>
            <person name="LaButti K."/>
            <person name="Lindquist E.A."/>
            <person name="Lipzen A."/>
            <person name="Lundell T."/>
            <person name="Morin E."/>
            <person name="Murat C."/>
            <person name="Sun H."/>
            <person name="Tunlid A."/>
            <person name="Henrissat B."/>
            <person name="Grigoriev I.V."/>
            <person name="Hibbett D.S."/>
            <person name="Martin F."/>
            <person name="Nordberg H.P."/>
            <person name="Cantor M.N."/>
            <person name="Hua S.X."/>
        </authorList>
    </citation>
    <scope>NUCLEOTIDE SEQUENCE [LARGE SCALE GENOMIC DNA]</scope>
    <source>
        <strain evidence="2 3">ATCC 200175</strain>
    </source>
</reference>
<dbReference type="OrthoDB" id="3971593at2759"/>
<dbReference type="InterPro" id="IPR000704">
    <property type="entry name" value="Casein_kinase_II_reg-sub"/>
</dbReference>